<organism evidence="3 4">
    <name type="scientific">Caldimonas mangrovi</name>
    <dbReference type="NCBI Taxonomy" id="2944811"/>
    <lineage>
        <taxon>Bacteria</taxon>
        <taxon>Pseudomonadati</taxon>
        <taxon>Pseudomonadota</taxon>
        <taxon>Betaproteobacteria</taxon>
        <taxon>Burkholderiales</taxon>
        <taxon>Sphaerotilaceae</taxon>
        <taxon>Caldimonas</taxon>
    </lineage>
</organism>
<evidence type="ECO:0000313" key="4">
    <source>
        <dbReference type="Proteomes" id="UP001165541"/>
    </source>
</evidence>
<sequence length="284" mass="31723">MTSLLRHGWRLALALATLFSLLAGCSALDTQQRRWIFQPETESWRRGLQATEGMADVWIEFASQETGQPARLHALWHPRPEANAPVLLYLHGARWGVNGSAHRVRRMQSMGFSVLAIDYRGFGRSSAALPSESLAHEDAGAAWDWLAHRYPAQQRYIFGHSLGGAIAVHLASEVADVQGLMLEGTFTSVADVFSTMRWGWLPVSWLITQRFDSAERIARVRAPVLVVHGSDDTLIKPELGRALYENASEPKRWVLVEGGSHHSTHSVGQAHYEEALRDLFGWKP</sequence>
<proteinExistence type="predicted"/>
<keyword evidence="1" id="KW-0732">Signal</keyword>
<name>A0ABT0YNF6_9BURK</name>
<dbReference type="SUPFAM" id="SSF53474">
    <property type="entry name" value="alpha/beta-Hydrolases"/>
    <property type="match status" value="1"/>
</dbReference>
<dbReference type="PRINTS" id="PR00111">
    <property type="entry name" value="ABHYDROLASE"/>
</dbReference>
<accession>A0ABT0YNF6</accession>
<feature type="signal peptide" evidence="1">
    <location>
        <begin position="1"/>
        <end position="23"/>
    </location>
</feature>
<dbReference type="InterPro" id="IPR000073">
    <property type="entry name" value="AB_hydrolase_1"/>
</dbReference>
<reference evidence="3" key="1">
    <citation type="submission" date="2022-05" db="EMBL/GenBank/DDBJ databases">
        <title>Schlegelella sp. nov., isolated from mangrove soil.</title>
        <authorList>
            <person name="Liu Y."/>
            <person name="Ge X."/>
            <person name="Liu W."/>
        </authorList>
    </citation>
    <scope>NUCLEOTIDE SEQUENCE</scope>
    <source>
        <strain evidence="3">S2-27</strain>
    </source>
</reference>
<dbReference type="RefSeq" id="WP_251778697.1">
    <property type="nucleotide sequence ID" value="NZ_JAMKFE010000006.1"/>
</dbReference>
<evidence type="ECO:0000259" key="2">
    <source>
        <dbReference type="Pfam" id="PF12146"/>
    </source>
</evidence>
<dbReference type="InterPro" id="IPR022742">
    <property type="entry name" value="Hydrolase_4"/>
</dbReference>
<dbReference type="InterPro" id="IPR029058">
    <property type="entry name" value="AB_hydrolase_fold"/>
</dbReference>
<dbReference type="PROSITE" id="PS51257">
    <property type="entry name" value="PROKAR_LIPOPROTEIN"/>
    <property type="match status" value="1"/>
</dbReference>
<dbReference type="Pfam" id="PF12146">
    <property type="entry name" value="Hydrolase_4"/>
    <property type="match status" value="1"/>
</dbReference>
<dbReference type="Gene3D" id="3.40.50.1820">
    <property type="entry name" value="alpha/beta hydrolase"/>
    <property type="match status" value="1"/>
</dbReference>
<keyword evidence="4" id="KW-1185">Reference proteome</keyword>
<feature type="domain" description="Serine aminopeptidase S33" evidence="2">
    <location>
        <begin position="86"/>
        <end position="193"/>
    </location>
</feature>
<gene>
    <name evidence="3" type="ORF">M8A51_11990</name>
</gene>
<evidence type="ECO:0000256" key="1">
    <source>
        <dbReference type="SAM" id="SignalP"/>
    </source>
</evidence>
<comment type="caution">
    <text evidence="3">The sequence shown here is derived from an EMBL/GenBank/DDBJ whole genome shotgun (WGS) entry which is preliminary data.</text>
</comment>
<dbReference type="EMBL" id="JAMKFE010000006">
    <property type="protein sequence ID" value="MCM5680250.1"/>
    <property type="molecule type" value="Genomic_DNA"/>
</dbReference>
<protein>
    <submittedName>
        <fullName evidence="3">Lysophospholipase</fullName>
    </submittedName>
</protein>
<dbReference type="Proteomes" id="UP001165541">
    <property type="component" value="Unassembled WGS sequence"/>
</dbReference>
<dbReference type="PANTHER" id="PTHR12277:SF81">
    <property type="entry name" value="PROTEIN ABHD13"/>
    <property type="match status" value="1"/>
</dbReference>
<dbReference type="PANTHER" id="PTHR12277">
    <property type="entry name" value="ALPHA/BETA HYDROLASE DOMAIN-CONTAINING PROTEIN"/>
    <property type="match status" value="1"/>
</dbReference>
<evidence type="ECO:0000313" key="3">
    <source>
        <dbReference type="EMBL" id="MCM5680250.1"/>
    </source>
</evidence>
<feature type="chain" id="PRO_5045562358" evidence="1">
    <location>
        <begin position="24"/>
        <end position="284"/>
    </location>
</feature>